<dbReference type="EMBL" id="JADFTS010000006">
    <property type="protein sequence ID" value="KAF9602645.1"/>
    <property type="molecule type" value="Genomic_DNA"/>
</dbReference>
<dbReference type="PANTHER" id="PTHR47723:SF19">
    <property type="entry name" value="POLYNUCLEOTIDYL TRANSFERASE, RIBONUCLEASE H-LIKE SUPERFAMILY PROTEIN"/>
    <property type="match status" value="1"/>
</dbReference>
<proteinExistence type="predicted"/>
<protein>
    <recommendedName>
        <fullName evidence="1">RNase H type-1 domain-containing protein</fullName>
    </recommendedName>
</protein>
<evidence type="ECO:0000259" key="1">
    <source>
        <dbReference type="Pfam" id="PF13456"/>
    </source>
</evidence>
<gene>
    <name evidence="2" type="ORF">IFM89_030533</name>
</gene>
<evidence type="ECO:0000313" key="2">
    <source>
        <dbReference type="EMBL" id="KAF9602645.1"/>
    </source>
</evidence>
<organism evidence="2 3">
    <name type="scientific">Coptis chinensis</name>
    <dbReference type="NCBI Taxonomy" id="261450"/>
    <lineage>
        <taxon>Eukaryota</taxon>
        <taxon>Viridiplantae</taxon>
        <taxon>Streptophyta</taxon>
        <taxon>Embryophyta</taxon>
        <taxon>Tracheophyta</taxon>
        <taxon>Spermatophyta</taxon>
        <taxon>Magnoliopsida</taxon>
        <taxon>Ranunculales</taxon>
        <taxon>Ranunculaceae</taxon>
        <taxon>Coptidoideae</taxon>
        <taxon>Coptis</taxon>
    </lineage>
</organism>
<sequence length="125" mass="14274">MLVQELNGIQAGLKEAEEIHVRQVIINSDSMRAVNTILGKEEVTWYCENVLQGNRRLMQTFHSVEGLKICSTRGLMKIQVGVDSKLLADWVGGKAQVPWASVNAMEMERNVWKDLILEYHWTLHP</sequence>
<dbReference type="GO" id="GO:0004523">
    <property type="term" value="F:RNA-DNA hybrid ribonuclease activity"/>
    <property type="evidence" value="ECO:0007669"/>
    <property type="project" value="InterPro"/>
</dbReference>
<dbReference type="Pfam" id="PF13456">
    <property type="entry name" value="RVT_3"/>
    <property type="match status" value="1"/>
</dbReference>
<keyword evidence="3" id="KW-1185">Reference proteome</keyword>
<reference evidence="2 3" key="1">
    <citation type="submission" date="2020-10" db="EMBL/GenBank/DDBJ databases">
        <title>The Coptis chinensis genome and diversification of protoberbering-type alkaloids.</title>
        <authorList>
            <person name="Wang B."/>
            <person name="Shu S."/>
            <person name="Song C."/>
            <person name="Liu Y."/>
        </authorList>
    </citation>
    <scope>NUCLEOTIDE SEQUENCE [LARGE SCALE GENOMIC DNA]</scope>
    <source>
        <strain evidence="2">HL-2020</strain>
        <tissue evidence="2">Leaf</tissue>
    </source>
</reference>
<dbReference type="PANTHER" id="PTHR47723">
    <property type="entry name" value="OS05G0353850 PROTEIN"/>
    <property type="match status" value="1"/>
</dbReference>
<dbReference type="OrthoDB" id="1300727at2759"/>
<dbReference type="Proteomes" id="UP000631114">
    <property type="component" value="Unassembled WGS sequence"/>
</dbReference>
<feature type="domain" description="RNase H type-1" evidence="1">
    <location>
        <begin position="5"/>
        <end position="64"/>
    </location>
</feature>
<dbReference type="AlphaFoldDB" id="A0A835HKT6"/>
<accession>A0A835HKT6</accession>
<dbReference type="InterPro" id="IPR002156">
    <property type="entry name" value="RNaseH_domain"/>
</dbReference>
<dbReference type="InterPro" id="IPR053151">
    <property type="entry name" value="RNase_H-like"/>
</dbReference>
<name>A0A835HKT6_9MAGN</name>
<evidence type="ECO:0000313" key="3">
    <source>
        <dbReference type="Proteomes" id="UP000631114"/>
    </source>
</evidence>
<comment type="caution">
    <text evidence="2">The sequence shown here is derived from an EMBL/GenBank/DDBJ whole genome shotgun (WGS) entry which is preliminary data.</text>
</comment>
<dbReference type="GO" id="GO:0003676">
    <property type="term" value="F:nucleic acid binding"/>
    <property type="evidence" value="ECO:0007669"/>
    <property type="project" value="InterPro"/>
</dbReference>